<gene>
    <name evidence="3" type="primary">Aste57867_20897</name>
    <name evidence="2" type="ORF">As57867_020829</name>
    <name evidence="3" type="ORF">ASTE57867_20897</name>
</gene>
<name>A0A485LG46_9STRA</name>
<proteinExistence type="predicted"/>
<evidence type="ECO:0000313" key="2">
    <source>
        <dbReference type="EMBL" id="KAF0687374.1"/>
    </source>
</evidence>
<protein>
    <submittedName>
        <fullName evidence="3">Aste57867_20897 protein</fullName>
    </submittedName>
</protein>
<evidence type="ECO:0000313" key="3">
    <source>
        <dbReference type="EMBL" id="VFT97574.1"/>
    </source>
</evidence>
<accession>A0A485LG46</accession>
<dbReference type="InterPro" id="IPR013083">
    <property type="entry name" value="Znf_RING/FYVE/PHD"/>
</dbReference>
<dbReference type="OrthoDB" id="432829at2759"/>
<reference evidence="3 4" key="1">
    <citation type="submission" date="2019-03" db="EMBL/GenBank/DDBJ databases">
        <authorList>
            <person name="Gaulin E."/>
            <person name="Dumas B."/>
        </authorList>
    </citation>
    <scope>NUCLEOTIDE SEQUENCE [LARGE SCALE GENOMIC DNA]</scope>
    <source>
        <strain evidence="3">CBS 568.67</strain>
    </source>
</reference>
<dbReference type="InterPro" id="IPR035898">
    <property type="entry name" value="TAZ_dom_sf"/>
</dbReference>
<keyword evidence="4" id="KW-1185">Reference proteome</keyword>
<dbReference type="Proteomes" id="UP000332933">
    <property type="component" value="Unassembled WGS sequence"/>
</dbReference>
<dbReference type="EMBL" id="CAADRA010006957">
    <property type="protein sequence ID" value="VFT97574.1"/>
    <property type="molecule type" value="Genomic_DNA"/>
</dbReference>
<organism evidence="3 4">
    <name type="scientific">Aphanomyces stellatus</name>
    <dbReference type="NCBI Taxonomy" id="120398"/>
    <lineage>
        <taxon>Eukaryota</taxon>
        <taxon>Sar</taxon>
        <taxon>Stramenopiles</taxon>
        <taxon>Oomycota</taxon>
        <taxon>Saprolegniomycetes</taxon>
        <taxon>Saprolegniales</taxon>
        <taxon>Verrucalvaceae</taxon>
        <taxon>Aphanomyces</taxon>
    </lineage>
</organism>
<dbReference type="InterPro" id="IPR011011">
    <property type="entry name" value="Znf_FYVE_PHD"/>
</dbReference>
<dbReference type="AlphaFoldDB" id="A0A485LG46"/>
<reference evidence="2" key="2">
    <citation type="submission" date="2019-06" db="EMBL/GenBank/DDBJ databases">
        <title>Genomics analysis of Aphanomyces spp. identifies a new class of oomycete effector associated with host adaptation.</title>
        <authorList>
            <person name="Gaulin E."/>
        </authorList>
    </citation>
    <scope>NUCLEOTIDE SEQUENCE</scope>
    <source>
        <strain evidence="2">CBS 578.67</strain>
    </source>
</reference>
<dbReference type="Gene3D" id="3.30.40.10">
    <property type="entry name" value="Zinc/RING finger domain, C3HC4 (zinc finger)"/>
    <property type="match status" value="1"/>
</dbReference>
<evidence type="ECO:0000313" key="4">
    <source>
        <dbReference type="Proteomes" id="UP000332933"/>
    </source>
</evidence>
<sequence>MARSDYDWNVEYKNDKRLKDMQEACREIFVRLKEVQDSYVKAEAMAPPRDMGQKHKRAPETVDLESSSNTDSDGHITFVNPMDDMSEYENESDMSASGGGSGPAATSTDLSDQDDEEDSPCVVCRLNNNPEESMYCETCENGASSSPLARASSPMVVVVYHTYCAGLYGVPEDEFYCPQCLKKTYTKTMQAFILGSLPDLNGWIIHACGTCTSATDEPCKDAAHKDHCVFMKNFLRCMAWLLFNHELRGTPLATKLAQVLGYHASRCLEPAFCHVPCCNDLNRRKGAKAHVQPIDLEEGES</sequence>
<dbReference type="SUPFAM" id="SSF57903">
    <property type="entry name" value="FYVE/PHD zinc finger"/>
    <property type="match status" value="1"/>
</dbReference>
<feature type="region of interest" description="Disordered" evidence="1">
    <location>
        <begin position="44"/>
        <end position="119"/>
    </location>
</feature>
<evidence type="ECO:0000256" key="1">
    <source>
        <dbReference type="SAM" id="MobiDB-lite"/>
    </source>
</evidence>
<dbReference type="EMBL" id="VJMH01006931">
    <property type="protein sequence ID" value="KAF0687374.1"/>
    <property type="molecule type" value="Genomic_DNA"/>
</dbReference>
<dbReference type="Gene3D" id="1.20.1020.10">
    <property type="entry name" value="TAZ domain"/>
    <property type="match status" value="1"/>
</dbReference>